<evidence type="ECO:0000313" key="1">
    <source>
        <dbReference type="EMBL" id="PPE05333.1"/>
    </source>
</evidence>
<dbReference type="Proteomes" id="UP000239425">
    <property type="component" value="Unassembled WGS sequence"/>
</dbReference>
<accession>A0A2S5RDD5</accession>
<keyword evidence="2" id="KW-1185">Reference proteome</keyword>
<protein>
    <submittedName>
        <fullName evidence="1">Uncharacterized protein</fullName>
    </submittedName>
</protein>
<sequence length="55" mass="6571">MNPSSKKMTNIIDLDFYRNFNIVLTIEESDLMSFCYYLQPVFKSDPTQRNSEQEE</sequence>
<reference evidence="1 2" key="1">
    <citation type="submission" date="2017-11" db="EMBL/GenBank/DDBJ databases">
        <title>Comparative genomic analysis of Holospora spp., intranuclear symbionts of paramecia.</title>
        <authorList>
            <person name="Garushyants S.K."/>
            <person name="Beliavskaya A."/>
            <person name="Malko D.B."/>
            <person name="Logacheva M.D."/>
            <person name="Rautian M.S."/>
            <person name="Gelfand M.S."/>
        </authorList>
    </citation>
    <scope>NUCLEOTIDE SEQUENCE [LARGE SCALE GENOMIC DNA]</scope>
    <source>
        <strain evidence="2">02AZ16</strain>
    </source>
</reference>
<proteinExistence type="predicted"/>
<dbReference type="AlphaFoldDB" id="A0A2S5RDD5"/>
<organism evidence="1 2">
    <name type="scientific">Holospora curviuscula</name>
    <dbReference type="NCBI Taxonomy" id="1082868"/>
    <lineage>
        <taxon>Bacteria</taxon>
        <taxon>Pseudomonadati</taxon>
        <taxon>Pseudomonadota</taxon>
        <taxon>Alphaproteobacteria</taxon>
        <taxon>Holosporales</taxon>
        <taxon>Holosporaceae</taxon>
        <taxon>Holospora</taxon>
    </lineage>
</organism>
<name>A0A2S5RDD5_9PROT</name>
<dbReference type="EMBL" id="PHHC01000065">
    <property type="protein sequence ID" value="PPE05333.1"/>
    <property type="molecule type" value="Genomic_DNA"/>
</dbReference>
<comment type="caution">
    <text evidence="1">The sequence shown here is derived from an EMBL/GenBank/DDBJ whole genome shotgun (WGS) entry which is preliminary data.</text>
</comment>
<gene>
    <name evidence="1" type="ORF">HCUR_00291</name>
</gene>
<evidence type="ECO:0000313" key="2">
    <source>
        <dbReference type="Proteomes" id="UP000239425"/>
    </source>
</evidence>